<sequence>NYRPISLLSGVGKLLERIITMRLTQYQAGFQSWIIVITIIISIVSVIFADGSCKPGIGGAGLVIQGPSQSQWIEVKFPIQGITTMIGSEIEAIRQALKYVQQNQSDKDERVVILSDCKFAVNAIHNKSNSETYNFPVAECQQLMKELGENDVPEIYWIKGHSGNERADAVAKSARFQAEFNQPELFRRPDKTAPFLNFHGLNPFFTEEWNRHWTNEMEPHKCLKRYLRNLIEAQSFEKIILHRLEVHKRRYVCRVITGKVRLNGFLFKIKRADSSDCKWCGTFPYQGYRNAWRAAAFSIQHIDLRSLVIGDKTWEPETRTKVVKELVNAMSYFGPGTFSTCFCLHFWVEERAKINFKKKKQLSSIVQAFMPLFAFGAEERAKNSDDSKKKHKNKRKTHKILQRPKSSMQKIIKRKTIKLFQ</sequence>
<feature type="compositionally biased region" description="Basic residues" evidence="1">
    <location>
        <begin position="389"/>
        <end position="402"/>
    </location>
</feature>
<keyword evidence="2" id="KW-0812">Transmembrane</keyword>
<dbReference type="AlphaFoldDB" id="X6LG82"/>
<dbReference type="InterPro" id="IPR036397">
    <property type="entry name" value="RNaseH_sf"/>
</dbReference>
<evidence type="ECO:0000256" key="2">
    <source>
        <dbReference type="SAM" id="Phobius"/>
    </source>
</evidence>
<keyword evidence="2" id="KW-1133">Transmembrane helix</keyword>
<dbReference type="Gene3D" id="3.30.420.10">
    <property type="entry name" value="Ribonuclease H-like superfamily/Ribonuclease H"/>
    <property type="match status" value="1"/>
</dbReference>
<feature type="region of interest" description="Disordered" evidence="1">
    <location>
        <begin position="381"/>
        <end position="408"/>
    </location>
</feature>
<comment type="caution">
    <text evidence="4">The sequence shown here is derived from an EMBL/GenBank/DDBJ whole genome shotgun (WGS) entry which is preliminary data.</text>
</comment>
<accession>X6LG82</accession>
<dbReference type="GO" id="GO:0003676">
    <property type="term" value="F:nucleic acid binding"/>
    <property type="evidence" value="ECO:0007669"/>
    <property type="project" value="InterPro"/>
</dbReference>
<dbReference type="InterPro" id="IPR002156">
    <property type="entry name" value="RNaseH_domain"/>
</dbReference>
<dbReference type="GO" id="GO:0004523">
    <property type="term" value="F:RNA-DNA hybrid ribonuclease activity"/>
    <property type="evidence" value="ECO:0007669"/>
    <property type="project" value="InterPro"/>
</dbReference>
<dbReference type="SUPFAM" id="SSF53098">
    <property type="entry name" value="Ribonuclease H-like"/>
    <property type="match status" value="1"/>
</dbReference>
<dbReference type="EMBL" id="ASPP01039516">
    <property type="protein sequence ID" value="ETO00983.1"/>
    <property type="molecule type" value="Genomic_DNA"/>
</dbReference>
<keyword evidence="2" id="KW-0472">Membrane</keyword>
<keyword evidence="5" id="KW-1185">Reference proteome</keyword>
<protein>
    <submittedName>
        <fullName evidence="4">Ribonuclease H</fullName>
    </submittedName>
</protein>
<dbReference type="InterPro" id="IPR012337">
    <property type="entry name" value="RNaseH-like_sf"/>
</dbReference>
<feature type="domain" description="RNase H type-1" evidence="3">
    <location>
        <begin position="41"/>
        <end position="176"/>
    </location>
</feature>
<organism evidence="4 5">
    <name type="scientific">Reticulomyxa filosa</name>
    <dbReference type="NCBI Taxonomy" id="46433"/>
    <lineage>
        <taxon>Eukaryota</taxon>
        <taxon>Sar</taxon>
        <taxon>Rhizaria</taxon>
        <taxon>Retaria</taxon>
        <taxon>Foraminifera</taxon>
        <taxon>Monothalamids</taxon>
        <taxon>Reticulomyxidae</taxon>
        <taxon>Reticulomyxa</taxon>
    </lineage>
</organism>
<gene>
    <name evidence="4" type="ORF">RFI_36457</name>
</gene>
<dbReference type="CDD" id="cd09276">
    <property type="entry name" value="Rnase_HI_RT_non_LTR"/>
    <property type="match status" value="1"/>
</dbReference>
<evidence type="ECO:0000313" key="4">
    <source>
        <dbReference type="EMBL" id="ETO00983.1"/>
    </source>
</evidence>
<evidence type="ECO:0000256" key="1">
    <source>
        <dbReference type="SAM" id="MobiDB-lite"/>
    </source>
</evidence>
<evidence type="ECO:0000313" key="5">
    <source>
        <dbReference type="Proteomes" id="UP000023152"/>
    </source>
</evidence>
<dbReference type="PROSITE" id="PS50879">
    <property type="entry name" value="RNASE_H_1"/>
    <property type="match status" value="1"/>
</dbReference>
<feature type="transmembrane region" description="Helical" evidence="2">
    <location>
        <begin position="30"/>
        <end position="49"/>
    </location>
</feature>
<name>X6LG82_RETFI</name>
<feature type="non-terminal residue" evidence="4">
    <location>
        <position position="1"/>
    </location>
</feature>
<dbReference type="Proteomes" id="UP000023152">
    <property type="component" value="Unassembled WGS sequence"/>
</dbReference>
<dbReference type="Pfam" id="PF00075">
    <property type="entry name" value="RNase_H"/>
    <property type="match status" value="1"/>
</dbReference>
<evidence type="ECO:0000259" key="3">
    <source>
        <dbReference type="PROSITE" id="PS50879"/>
    </source>
</evidence>
<reference evidence="4 5" key="1">
    <citation type="journal article" date="2013" name="Curr. Biol.">
        <title>The Genome of the Foraminiferan Reticulomyxa filosa.</title>
        <authorList>
            <person name="Glockner G."/>
            <person name="Hulsmann N."/>
            <person name="Schleicher M."/>
            <person name="Noegel A.A."/>
            <person name="Eichinger L."/>
            <person name="Gallinger C."/>
            <person name="Pawlowski J."/>
            <person name="Sierra R."/>
            <person name="Euteneuer U."/>
            <person name="Pillet L."/>
            <person name="Moustafa A."/>
            <person name="Platzer M."/>
            <person name="Groth M."/>
            <person name="Szafranski K."/>
            <person name="Schliwa M."/>
        </authorList>
    </citation>
    <scope>NUCLEOTIDE SEQUENCE [LARGE SCALE GENOMIC DNA]</scope>
</reference>
<proteinExistence type="predicted"/>